<feature type="region of interest" description="Disordered" evidence="1">
    <location>
        <begin position="1"/>
        <end position="39"/>
    </location>
</feature>
<sequence length="105" mass="11960">MLRSIPADRPRAEPIQLNNEEEGFSNTQQRSYYWGHRQTPPSLSRKLLTGTRDKHRHHCPEVCGLGPQANIAIFVQRSVDLDHRQTRPSLSRGLLTGARDLARPP</sequence>
<gene>
    <name evidence="2" type="ORF">RRG08_063008</name>
</gene>
<feature type="region of interest" description="Disordered" evidence="1">
    <location>
        <begin position="84"/>
        <end position="105"/>
    </location>
</feature>
<dbReference type="EMBL" id="JAWDGP010001215">
    <property type="protein sequence ID" value="KAK3793574.1"/>
    <property type="molecule type" value="Genomic_DNA"/>
</dbReference>
<keyword evidence="3" id="KW-1185">Reference proteome</keyword>
<organism evidence="2 3">
    <name type="scientific">Elysia crispata</name>
    <name type="common">lettuce slug</name>
    <dbReference type="NCBI Taxonomy" id="231223"/>
    <lineage>
        <taxon>Eukaryota</taxon>
        <taxon>Metazoa</taxon>
        <taxon>Spiralia</taxon>
        <taxon>Lophotrochozoa</taxon>
        <taxon>Mollusca</taxon>
        <taxon>Gastropoda</taxon>
        <taxon>Heterobranchia</taxon>
        <taxon>Euthyneura</taxon>
        <taxon>Panpulmonata</taxon>
        <taxon>Sacoglossa</taxon>
        <taxon>Placobranchoidea</taxon>
        <taxon>Plakobranchidae</taxon>
        <taxon>Elysia</taxon>
    </lineage>
</organism>
<feature type="compositionally biased region" description="Basic and acidic residues" evidence="1">
    <location>
        <begin position="1"/>
        <end position="12"/>
    </location>
</feature>
<proteinExistence type="predicted"/>
<name>A0AAE1E404_9GAST</name>
<accession>A0AAE1E404</accession>
<dbReference type="Proteomes" id="UP001283361">
    <property type="component" value="Unassembled WGS sequence"/>
</dbReference>
<evidence type="ECO:0000313" key="2">
    <source>
        <dbReference type="EMBL" id="KAK3793574.1"/>
    </source>
</evidence>
<evidence type="ECO:0000256" key="1">
    <source>
        <dbReference type="SAM" id="MobiDB-lite"/>
    </source>
</evidence>
<evidence type="ECO:0000313" key="3">
    <source>
        <dbReference type="Proteomes" id="UP001283361"/>
    </source>
</evidence>
<reference evidence="2" key="1">
    <citation type="journal article" date="2023" name="G3 (Bethesda)">
        <title>A reference genome for the long-term kleptoplast-retaining sea slug Elysia crispata morphotype clarki.</title>
        <authorList>
            <person name="Eastman K.E."/>
            <person name="Pendleton A.L."/>
            <person name="Shaikh M.A."/>
            <person name="Suttiyut T."/>
            <person name="Ogas R."/>
            <person name="Tomko P."/>
            <person name="Gavelis G."/>
            <person name="Widhalm J.R."/>
            <person name="Wisecaver J.H."/>
        </authorList>
    </citation>
    <scope>NUCLEOTIDE SEQUENCE</scope>
    <source>
        <strain evidence="2">ECLA1</strain>
    </source>
</reference>
<dbReference type="AlphaFoldDB" id="A0AAE1E404"/>
<protein>
    <submittedName>
        <fullName evidence="2">Uncharacterized protein</fullName>
    </submittedName>
</protein>
<comment type="caution">
    <text evidence="2">The sequence shown here is derived from an EMBL/GenBank/DDBJ whole genome shotgun (WGS) entry which is preliminary data.</text>
</comment>